<accession>A0A2X0U1S2</accession>
<reference evidence="2 3" key="1">
    <citation type="submission" date="2018-06" db="EMBL/GenBank/DDBJ databases">
        <authorList>
            <consortium name="Pathogen Informatics"/>
            <person name="Doyle S."/>
        </authorList>
    </citation>
    <scope>NUCLEOTIDE SEQUENCE [LARGE SCALE GENOMIC DNA]</scope>
    <source>
        <strain evidence="2 3">NCTC9935</strain>
    </source>
</reference>
<evidence type="ECO:0000313" key="2">
    <source>
        <dbReference type="EMBL" id="SPT55116.1"/>
    </source>
</evidence>
<dbReference type="EMBL" id="UAPR01000002">
    <property type="protein sequence ID" value="SPT55116.1"/>
    <property type="molecule type" value="Genomic_DNA"/>
</dbReference>
<keyword evidence="1" id="KW-0812">Transmembrane</keyword>
<name>A0A2X0U1S2_9ACTO</name>
<evidence type="ECO:0000256" key="1">
    <source>
        <dbReference type="SAM" id="Phobius"/>
    </source>
</evidence>
<protein>
    <submittedName>
        <fullName evidence="2">Uncharacterized protein</fullName>
    </submittedName>
</protein>
<keyword evidence="1" id="KW-1133">Transmembrane helix</keyword>
<gene>
    <name evidence="2" type="ORF">NCTC9935_00609</name>
</gene>
<sequence>MLRRVTFGLEGARSVAIVGGFGAGLGYLLTLHLMTDELALFFFLLNEASELSGYASAFLRIALFHRVLPPAVRLTLILLPKRCPHRGSSVMDSIRMSVLVGPVLFTRMELTH</sequence>
<dbReference type="AlphaFoldDB" id="A0A2X0U1S2"/>
<keyword evidence="3" id="KW-1185">Reference proteome</keyword>
<dbReference type="Proteomes" id="UP000250192">
    <property type="component" value="Unassembled WGS sequence"/>
</dbReference>
<proteinExistence type="predicted"/>
<feature type="transmembrane region" description="Helical" evidence="1">
    <location>
        <begin position="12"/>
        <end position="34"/>
    </location>
</feature>
<keyword evidence="1" id="KW-0472">Membrane</keyword>
<evidence type="ECO:0000313" key="3">
    <source>
        <dbReference type="Proteomes" id="UP000250192"/>
    </source>
</evidence>
<organism evidence="2 3">
    <name type="scientific">Schaalia odontolytica</name>
    <dbReference type="NCBI Taxonomy" id="1660"/>
    <lineage>
        <taxon>Bacteria</taxon>
        <taxon>Bacillati</taxon>
        <taxon>Actinomycetota</taxon>
        <taxon>Actinomycetes</taxon>
        <taxon>Actinomycetales</taxon>
        <taxon>Actinomycetaceae</taxon>
        <taxon>Schaalia</taxon>
    </lineage>
</organism>